<protein>
    <submittedName>
        <fullName evidence="2">Alpha-2-macroglobulin family protein</fullName>
    </submittedName>
</protein>
<dbReference type="PATRIC" id="fig|1339316.3.peg.1736"/>
<feature type="signal peptide" evidence="1">
    <location>
        <begin position="1"/>
        <end position="22"/>
    </location>
</feature>
<accession>A0A015U9H2</accession>
<evidence type="ECO:0000256" key="1">
    <source>
        <dbReference type="SAM" id="SignalP"/>
    </source>
</evidence>
<proteinExistence type="predicted"/>
<dbReference type="Gene3D" id="2.60.40.1930">
    <property type="match status" value="1"/>
</dbReference>
<evidence type="ECO:0000313" key="2">
    <source>
        <dbReference type="EMBL" id="EXY91487.1"/>
    </source>
</evidence>
<reference evidence="2 3" key="1">
    <citation type="submission" date="2014-02" db="EMBL/GenBank/DDBJ databases">
        <authorList>
            <person name="Sears C."/>
            <person name="Carroll K."/>
            <person name="Sack B.R."/>
            <person name="Qadri F."/>
            <person name="Myers L.L."/>
            <person name="Chung G.-T."/>
            <person name="Escheverria P."/>
            <person name="Fraser C.M."/>
            <person name="Sadzewicz L."/>
            <person name="Shefchek K.A."/>
            <person name="Tallon L."/>
            <person name="Das S.P."/>
            <person name="Daugherty S."/>
            <person name="Mongodin E.F."/>
        </authorList>
    </citation>
    <scope>NUCLEOTIDE SEQUENCE [LARGE SCALE GENOMIC DNA]</scope>
    <source>
        <strain evidence="3">3998T(B)3</strain>
    </source>
</reference>
<keyword evidence="1" id="KW-0732">Signal</keyword>
<feature type="chain" id="PRO_5001477196" evidence="1">
    <location>
        <begin position="23"/>
        <end position="857"/>
    </location>
</feature>
<dbReference type="EMBL" id="JGDB01000048">
    <property type="protein sequence ID" value="EXY91487.1"/>
    <property type="molecule type" value="Genomic_DNA"/>
</dbReference>
<evidence type="ECO:0000313" key="3">
    <source>
        <dbReference type="Proteomes" id="UP000020773"/>
    </source>
</evidence>
<dbReference type="Proteomes" id="UP000020773">
    <property type="component" value="Unassembled WGS sequence"/>
</dbReference>
<sequence length="857" mass="98363">MKTPKILKVHLLLYLFCLSVSAQTTDSIVQKLSQYAYLINNFSKYIPQEKVYMQFDNTSYYQGDNIWFKCFLVTSDLHPATDLSKTLYVELLNPGGEVIDKRTLKIENGQCHGDFTLGQLPFYSGFYEIRAYTKYMLNFGGDIIFSRLLPVFDKPKAEGDFTEKEMRKYATGNYPLERPKPTKGKKVNLKFFPEGGNLVRGIESEVAFEATDTYGNPITLTGIVINEEKQETARFNVTHDGRGIFNYTPTGEKQKAIVEFNGKKHQFNMPEALPEGYILHADNLSYTDSIEIAVQKNSNTPSGVLGLAVISGGKLYKFCLIDVEGNETIRFKIDKSKLVPGVSRIALFNSNGEVLSDRLIFTYPQEQLSVQVQADKETYAPYELVNLELTLTGKEKIPVQPPFALSVRDGMNEVESGHNMLTDLLLMSEIKGYVNNPQYYFESRDDTRRKAIDLLLRVQGWRRYSWKQMTGIESLDLKYGPEQGIETRGQVVSFVRQLPKPNVEVSCFLKKRGENEENSSFIEAITTDSLGHFSLISDIYGKWDLILAVTVNRKKKDYRILLDRLFSPAPRKYHYADMQVSIANAEKEKELMPEVETTPLPEEDIETFFAAYADSLAKTGNHEKNYRLKEVTIKAKKRTKEKEIYESRSKSIAYYDVHSELDDIKDSGKFIGDDIHELMMNMNKNFSPVSGRNYLYYKSKMPLFVINYERTRHTEMDYNKYKYIRLEAIKSIYITENLSTICQYADPRLTPFDVSDLYSCAVLIETYPEGKIPTKAGKGVRKTWLDGYSQVKEFYHPNYSVLPPVPDYRRTLYWNPSVTPDKEGKAHIRFYNNSRCRKLKISAETITTNGLIGTYGN</sequence>
<organism evidence="2 3">
    <name type="scientific">Bacteroides fragilis str. 3998T(B)3</name>
    <dbReference type="NCBI Taxonomy" id="1339316"/>
    <lineage>
        <taxon>Bacteria</taxon>
        <taxon>Pseudomonadati</taxon>
        <taxon>Bacteroidota</taxon>
        <taxon>Bacteroidia</taxon>
        <taxon>Bacteroidales</taxon>
        <taxon>Bacteroidaceae</taxon>
        <taxon>Bacteroides</taxon>
    </lineage>
</organism>
<gene>
    <name evidence="2" type="ORF">M125_1795</name>
</gene>
<name>A0A015U9H2_BACFG</name>
<dbReference type="RefSeq" id="WP_032577859.1">
    <property type="nucleotide sequence ID" value="NZ_JGDB01000048.1"/>
</dbReference>
<dbReference type="AlphaFoldDB" id="A0A015U9H2"/>
<comment type="caution">
    <text evidence="2">The sequence shown here is derived from an EMBL/GenBank/DDBJ whole genome shotgun (WGS) entry which is preliminary data.</text>
</comment>